<protein>
    <submittedName>
        <fullName evidence="3">Uncharacterized protein</fullName>
    </submittedName>
</protein>
<dbReference type="Proteomes" id="UP001158986">
    <property type="component" value="Unassembled WGS sequence"/>
</dbReference>
<evidence type="ECO:0000313" key="4">
    <source>
        <dbReference type="Proteomes" id="UP001158986"/>
    </source>
</evidence>
<comment type="caution">
    <text evidence="3">The sequence shown here is derived from an EMBL/GenBank/DDBJ whole genome shotgun (WGS) entry which is preliminary data.</text>
</comment>
<evidence type="ECO:0000256" key="2">
    <source>
        <dbReference type="SAM" id="SignalP"/>
    </source>
</evidence>
<keyword evidence="2" id="KW-0732">Signal</keyword>
<sequence>MWNKGVCLWLLLRFSLFRAQSTVNYRTMPMLPRGTFEGKAALITDGDTGLGKGIATKLSDLGAIVAIMSRKRDVVNMAAQEIQELTGDKVTPLIGDVRDINQVKNALDEQNKQANVPAW</sequence>
<dbReference type="EMBL" id="CAKLCB010000068">
    <property type="protein sequence ID" value="CAH0514341.1"/>
    <property type="molecule type" value="Genomic_DNA"/>
</dbReference>
<gene>
    <name evidence="3" type="ORF">PBS001_LOCUS1097</name>
</gene>
<feature type="signal peptide" evidence="2">
    <location>
        <begin position="1"/>
        <end position="19"/>
    </location>
</feature>
<dbReference type="InterPro" id="IPR002347">
    <property type="entry name" value="SDR_fam"/>
</dbReference>
<accession>A0ABN8CPY1</accession>
<feature type="chain" id="PRO_5047514069" evidence="2">
    <location>
        <begin position="20"/>
        <end position="119"/>
    </location>
</feature>
<organism evidence="3 4">
    <name type="scientific">Peronospora belbahrii</name>
    <dbReference type="NCBI Taxonomy" id="622444"/>
    <lineage>
        <taxon>Eukaryota</taxon>
        <taxon>Sar</taxon>
        <taxon>Stramenopiles</taxon>
        <taxon>Oomycota</taxon>
        <taxon>Peronosporomycetes</taxon>
        <taxon>Peronosporales</taxon>
        <taxon>Peronosporaceae</taxon>
        <taxon>Peronospora</taxon>
    </lineage>
</organism>
<reference evidence="3 4" key="1">
    <citation type="submission" date="2021-11" db="EMBL/GenBank/DDBJ databases">
        <authorList>
            <person name="Islam A."/>
            <person name="Islam S."/>
            <person name="Flora M.S."/>
            <person name="Rahman M."/>
            <person name="Ziaur R.M."/>
            <person name="Epstein J.H."/>
            <person name="Hassan M."/>
            <person name="Klassen M."/>
            <person name="Woodard K."/>
            <person name="Webb A."/>
            <person name="Webby R.J."/>
            <person name="El Zowalaty M.E."/>
        </authorList>
    </citation>
    <scope>NUCLEOTIDE SEQUENCE [LARGE SCALE GENOMIC DNA]</scope>
    <source>
        <strain evidence="3">Pbs1</strain>
    </source>
</reference>
<keyword evidence="4" id="KW-1185">Reference proteome</keyword>
<evidence type="ECO:0000256" key="1">
    <source>
        <dbReference type="ARBA" id="ARBA00023002"/>
    </source>
</evidence>
<dbReference type="InterPro" id="IPR036291">
    <property type="entry name" value="NAD(P)-bd_dom_sf"/>
</dbReference>
<proteinExistence type="predicted"/>
<dbReference type="Gene3D" id="3.40.50.720">
    <property type="entry name" value="NAD(P)-binding Rossmann-like Domain"/>
    <property type="match status" value="1"/>
</dbReference>
<evidence type="ECO:0000313" key="3">
    <source>
        <dbReference type="EMBL" id="CAH0514341.1"/>
    </source>
</evidence>
<dbReference type="Pfam" id="PF00106">
    <property type="entry name" value="adh_short"/>
    <property type="match status" value="1"/>
</dbReference>
<dbReference type="PANTHER" id="PTHR43658">
    <property type="entry name" value="SHORT-CHAIN DEHYDROGENASE/REDUCTASE"/>
    <property type="match status" value="1"/>
</dbReference>
<dbReference type="PANTHER" id="PTHR43658:SF8">
    <property type="entry name" value="17-BETA-HYDROXYSTEROID DEHYDROGENASE 14-RELATED"/>
    <property type="match status" value="1"/>
</dbReference>
<name>A0ABN8CPY1_9STRA</name>
<keyword evidence="1" id="KW-0560">Oxidoreductase</keyword>
<dbReference type="SUPFAM" id="SSF51735">
    <property type="entry name" value="NAD(P)-binding Rossmann-fold domains"/>
    <property type="match status" value="1"/>
</dbReference>